<dbReference type="RefSeq" id="XP_056691391.1">
    <property type="nucleotide sequence ID" value="XM_056835413.1"/>
</dbReference>
<dbReference type="SUPFAM" id="SSF52047">
    <property type="entry name" value="RNI-like"/>
    <property type="match status" value="1"/>
</dbReference>
<gene>
    <name evidence="2 3" type="primary">LOC130466840</name>
</gene>
<dbReference type="PANTHER" id="PTHR34145">
    <property type="entry name" value="OS02G0105600 PROTEIN"/>
    <property type="match status" value="1"/>
</dbReference>
<reference evidence="2 3" key="2">
    <citation type="submission" date="2025-05" db="UniProtKB">
        <authorList>
            <consortium name="RefSeq"/>
        </authorList>
    </citation>
    <scope>IDENTIFICATION</scope>
    <source>
        <tissue evidence="2 3">Leaf</tissue>
    </source>
</reference>
<reference evidence="1" key="1">
    <citation type="journal article" date="2021" name="Nat. Commun.">
        <title>Genomic analyses provide insights into spinach domestication and the genetic basis of agronomic traits.</title>
        <authorList>
            <person name="Cai X."/>
            <person name="Sun X."/>
            <person name="Xu C."/>
            <person name="Sun H."/>
            <person name="Wang X."/>
            <person name="Ge C."/>
            <person name="Zhang Z."/>
            <person name="Wang Q."/>
            <person name="Fei Z."/>
            <person name="Jiao C."/>
            <person name="Wang Q."/>
        </authorList>
    </citation>
    <scope>NUCLEOTIDE SEQUENCE [LARGE SCALE GENOMIC DNA]</scope>
    <source>
        <strain evidence="1">cv. Varoflay</strain>
    </source>
</reference>
<protein>
    <submittedName>
        <fullName evidence="2 3">Uncharacterized protein isoform X1</fullName>
    </submittedName>
</protein>
<evidence type="ECO:0000313" key="2">
    <source>
        <dbReference type="RefSeq" id="XP_056691390.1"/>
    </source>
</evidence>
<proteinExistence type="predicted"/>
<sequence length="401" mass="45347">MADSLTDLPEGVLEEIVRRLPLLDSGNLAHLHPKLGRIYRQMIISELEEGGITWSDFVVLIDGVLTTHVGVLDRLSIRLSQNYSKQGNQGDIIAAATRWLAHGRRLHVSILELEGISRGGGGVINRVITTINLQHFHNWEELSQLHLSSIHFPVLDGVGTTTTLVSLPNLYYLDLQHIAMADGNDLGNFLNGCPNLRRFTLHIGLGNGSLSLNLPLLELLEISHVRWIVTFTHLPSLTDFHLHSRDLIRFRVFGQPMSQVPIPWARRLIVSTVQSLCITVLDDLRAVITFIQCFPSLRHLHLIWHAPTTIDRGFDHVYELLSLDTVTIGGMSPWLDEPPVRVFVEYVLRHSPNLSRLSLVVPRHPHVRVLGDDYLSEICQMIRELPRASQQAQLECSWRHN</sequence>
<dbReference type="Gene3D" id="3.80.10.10">
    <property type="entry name" value="Ribonuclease Inhibitor"/>
    <property type="match status" value="1"/>
</dbReference>
<name>A0ABM3R701_SPIOL</name>
<accession>A0ABM3R701</accession>
<dbReference type="InterPro" id="IPR032675">
    <property type="entry name" value="LRR_dom_sf"/>
</dbReference>
<evidence type="ECO:0000313" key="1">
    <source>
        <dbReference type="Proteomes" id="UP000813463"/>
    </source>
</evidence>
<dbReference type="RefSeq" id="XP_056691390.1">
    <property type="nucleotide sequence ID" value="XM_056835412.1"/>
</dbReference>
<keyword evidence="1" id="KW-1185">Reference proteome</keyword>
<evidence type="ECO:0000313" key="3">
    <source>
        <dbReference type="RefSeq" id="XP_056691391.1"/>
    </source>
</evidence>
<dbReference type="GeneID" id="130466840"/>
<organism evidence="1 3">
    <name type="scientific">Spinacia oleracea</name>
    <name type="common">Spinach</name>
    <dbReference type="NCBI Taxonomy" id="3562"/>
    <lineage>
        <taxon>Eukaryota</taxon>
        <taxon>Viridiplantae</taxon>
        <taxon>Streptophyta</taxon>
        <taxon>Embryophyta</taxon>
        <taxon>Tracheophyta</taxon>
        <taxon>Spermatophyta</taxon>
        <taxon>Magnoliopsida</taxon>
        <taxon>eudicotyledons</taxon>
        <taxon>Gunneridae</taxon>
        <taxon>Pentapetalae</taxon>
        <taxon>Caryophyllales</taxon>
        <taxon>Chenopodiaceae</taxon>
        <taxon>Chenopodioideae</taxon>
        <taxon>Anserineae</taxon>
        <taxon>Spinacia</taxon>
    </lineage>
</organism>
<dbReference type="InterPro" id="IPR053772">
    <property type="entry name" value="At1g61320/At1g61330-like"/>
</dbReference>
<dbReference type="Proteomes" id="UP000813463">
    <property type="component" value="Chromosome 2"/>
</dbReference>